<dbReference type="EMBL" id="CP132308">
    <property type="protein sequence ID" value="WLS01225.1"/>
    <property type="molecule type" value="Genomic_DNA"/>
</dbReference>
<protein>
    <submittedName>
        <fullName evidence="1">Uncharacterized protein</fullName>
    </submittedName>
</protein>
<organism evidence="1 2">
    <name type="scientific">Shinella sumterensis</name>
    <dbReference type="NCBI Taxonomy" id="1967501"/>
    <lineage>
        <taxon>Bacteria</taxon>
        <taxon>Pseudomonadati</taxon>
        <taxon>Pseudomonadota</taxon>
        <taxon>Alphaproteobacteria</taxon>
        <taxon>Hyphomicrobiales</taxon>
        <taxon>Rhizobiaceae</taxon>
        <taxon>Shinella</taxon>
    </lineage>
</organism>
<gene>
    <name evidence="1" type="ORF">Q9313_27960</name>
</gene>
<dbReference type="RefSeq" id="WP_226923704.1">
    <property type="nucleotide sequence ID" value="NZ_CP132308.1"/>
</dbReference>
<reference evidence="1 2" key="1">
    <citation type="submission" date="2023-08" db="EMBL/GenBank/DDBJ databases">
        <title>Pathogen: clinical or host-associated sample.</title>
        <authorList>
            <person name="Hergert J."/>
            <person name="Casey R."/>
            <person name="Wagner J."/>
            <person name="Young E.L."/>
            <person name="Oakeson K.F."/>
        </authorList>
    </citation>
    <scope>NUCLEOTIDE SEQUENCE [LARGE SCALE GENOMIC DNA]</scope>
    <source>
        <strain evidence="1 2">1760953</strain>
        <plasmid evidence="1 2">unnamed6</plasmid>
    </source>
</reference>
<accession>A0AA50HBS3</accession>
<geneLocation type="plasmid" evidence="1 2">
    <name>unnamed6</name>
</geneLocation>
<name>A0AA50HBS3_9HYPH</name>
<sequence>MVVIAALRRVLLLFAVLGLLFAPATIGMAMAAMNPDAGAQMEMDGDADMPCCPDEQPIKKFDCGKPCPLALICSTSLVVNFGSNADWKVLVTMRNLTFSLPSDNDLLSTFAEPPTRPPRA</sequence>
<dbReference type="Proteomes" id="UP001234585">
    <property type="component" value="Plasmid unnamed6"/>
</dbReference>
<proteinExistence type="predicted"/>
<evidence type="ECO:0000313" key="1">
    <source>
        <dbReference type="EMBL" id="WLS01225.1"/>
    </source>
</evidence>
<keyword evidence="2" id="KW-1185">Reference proteome</keyword>
<dbReference type="AlphaFoldDB" id="A0AA50HBS3"/>
<evidence type="ECO:0000313" key="2">
    <source>
        <dbReference type="Proteomes" id="UP001234585"/>
    </source>
</evidence>
<keyword evidence="1" id="KW-0614">Plasmid</keyword>